<evidence type="ECO:0000313" key="3">
    <source>
        <dbReference type="Proteomes" id="UP000001056"/>
    </source>
</evidence>
<feature type="region of interest" description="Disordered" evidence="1">
    <location>
        <begin position="155"/>
        <end position="174"/>
    </location>
</feature>
<dbReference type="GeneID" id="4393810"/>
<dbReference type="HOGENOM" id="CLU_1539836_0_0_1"/>
<sequence>MFDSLKPESCESHATSRSPSLEAAILIGRHFFGCYQRTFPAFKNPTCGYPRLPWAMKTAHRPRDMDAQKPCQVSSRTYCNTLFPFPALGSQAEHTSSWLWVQTWSPTNAGHTGERIRLKAIPSERRSSTDWDNVVMCLSTRIPIDRSQIRAINLESFAPKLPPHNPRRSPGSTS</sequence>
<gene>
    <name evidence="2" type="ORF">CHGG_07082</name>
</gene>
<keyword evidence="3" id="KW-1185">Reference proteome</keyword>
<name>Q2GY72_CHAGB</name>
<reference evidence="3" key="1">
    <citation type="journal article" date="2015" name="Genome Announc.">
        <title>Draft genome sequence of the cellulolytic fungus Chaetomium globosum.</title>
        <authorList>
            <person name="Cuomo C.A."/>
            <person name="Untereiner W.A."/>
            <person name="Ma L.-J."/>
            <person name="Grabherr M."/>
            <person name="Birren B.W."/>
        </authorList>
    </citation>
    <scope>NUCLEOTIDE SEQUENCE [LARGE SCALE GENOMIC DNA]</scope>
    <source>
        <strain evidence="3">ATCC 6205 / CBS 148.51 / DSM 1962 / NBRC 6347 / NRRL 1970</strain>
    </source>
</reference>
<organism evidence="2 3">
    <name type="scientific">Chaetomium globosum (strain ATCC 6205 / CBS 148.51 / DSM 1962 / NBRC 6347 / NRRL 1970)</name>
    <name type="common">Soil fungus</name>
    <dbReference type="NCBI Taxonomy" id="306901"/>
    <lineage>
        <taxon>Eukaryota</taxon>
        <taxon>Fungi</taxon>
        <taxon>Dikarya</taxon>
        <taxon>Ascomycota</taxon>
        <taxon>Pezizomycotina</taxon>
        <taxon>Sordariomycetes</taxon>
        <taxon>Sordariomycetidae</taxon>
        <taxon>Sordariales</taxon>
        <taxon>Chaetomiaceae</taxon>
        <taxon>Chaetomium</taxon>
    </lineage>
</organism>
<evidence type="ECO:0000313" key="2">
    <source>
        <dbReference type="EMBL" id="EAQ85829.1"/>
    </source>
</evidence>
<dbReference type="EMBL" id="CH408033">
    <property type="protein sequence ID" value="EAQ85829.1"/>
    <property type="molecule type" value="Genomic_DNA"/>
</dbReference>
<dbReference type="RefSeq" id="XP_001224738.1">
    <property type="nucleotide sequence ID" value="XM_001224737.1"/>
</dbReference>
<dbReference type="VEuPathDB" id="FungiDB:CHGG_07082"/>
<evidence type="ECO:0000256" key="1">
    <source>
        <dbReference type="SAM" id="MobiDB-lite"/>
    </source>
</evidence>
<protein>
    <submittedName>
        <fullName evidence="2">Uncharacterized protein</fullName>
    </submittedName>
</protein>
<dbReference type="InParanoid" id="Q2GY72"/>
<accession>Q2GY72</accession>
<proteinExistence type="predicted"/>
<dbReference type="Proteomes" id="UP000001056">
    <property type="component" value="Unassembled WGS sequence"/>
</dbReference>
<dbReference type="AlphaFoldDB" id="Q2GY72"/>